<protein>
    <recommendedName>
        <fullName evidence="11">Immunoglobulin domain-containing protein</fullName>
    </recommendedName>
</protein>
<dbReference type="InterPro" id="IPR013106">
    <property type="entry name" value="Ig_V-set"/>
</dbReference>
<evidence type="ECO:0000256" key="2">
    <source>
        <dbReference type="ARBA" id="ARBA00022692"/>
    </source>
</evidence>
<feature type="chain" id="PRO_5038472707" description="Immunoglobulin domain-containing protein" evidence="10">
    <location>
        <begin position="18"/>
        <end position="206"/>
    </location>
</feature>
<dbReference type="Proteomes" id="UP000824219">
    <property type="component" value="Linkage Group LG06"/>
</dbReference>
<name>A0A9D3STN5_9TELE</name>
<evidence type="ECO:0000256" key="10">
    <source>
        <dbReference type="SAM" id="SignalP"/>
    </source>
</evidence>
<dbReference type="InterPro" id="IPR036179">
    <property type="entry name" value="Ig-like_dom_sf"/>
</dbReference>
<evidence type="ECO:0000256" key="9">
    <source>
        <dbReference type="SAM" id="Phobius"/>
    </source>
</evidence>
<gene>
    <name evidence="12" type="ORF">KOW79_004977</name>
</gene>
<dbReference type="InterPro" id="IPR013783">
    <property type="entry name" value="Ig-like_fold"/>
</dbReference>
<dbReference type="EMBL" id="JAHKSW010000006">
    <property type="protein sequence ID" value="KAG7331008.1"/>
    <property type="molecule type" value="Genomic_DNA"/>
</dbReference>
<keyword evidence="8" id="KW-0393">Immunoglobulin domain</keyword>
<dbReference type="Pfam" id="PF07686">
    <property type="entry name" value="V-set"/>
    <property type="match status" value="1"/>
</dbReference>
<dbReference type="PANTHER" id="PTHR11494:SF8">
    <property type="entry name" value="CYTOTOXIC T-LYMPHOCYTE PROTEIN 4"/>
    <property type="match status" value="1"/>
</dbReference>
<keyword evidence="6" id="KW-1015">Disulfide bond</keyword>
<dbReference type="Gene3D" id="2.60.40.10">
    <property type="entry name" value="Immunoglobulins"/>
    <property type="match status" value="1"/>
</dbReference>
<keyword evidence="5 9" id="KW-0472">Membrane</keyword>
<keyword evidence="4 9" id="KW-1133">Transmembrane helix</keyword>
<feature type="domain" description="Immunoglobulin" evidence="11">
    <location>
        <begin position="22"/>
        <end position="131"/>
    </location>
</feature>
<evidence type="ECO:0000256" key="1">
    <source>
        <dbReference type="ARBA" id="ARBA00004479"/>
    </source>
</evidence>
<comment type="caution">
    <text evidence="12">The sequence shown here is derived from an EMBL/GenBank/DDBJ whole genome shotgun (WGS) entry which is preliminary data.</text>
</comment>
<evidence type="ECO:0000313" key="12">
    <source>
        <dbReference type="EMBL" id="KAG7331008.1"/>
    </source>
</evidence>
<dbReference type="GO" id="GO:0042129">
    <property type="term" value="P:regulation of T cell proliferation"/>
    <property type="evidence" value="ECO:0007669"/>
    <property type="project" value="InterPro"/>
</dbReference>
<evidence type="ECO:0000256" key="3">
    <source>
        <dbReference type="ARBA" id="ARBA00022729"/>
    </source>
</evidence>
<organism evidence="12 13">
    <name type="scientific">Hemibagrus wyckioides</name>
    <dbReference type="NCBI Taxonomy" id="337641"/>
    <lineage>
        <taxon>Eukaryota</taxon>
        <taxon>Metazoa</taxon>
        <taxon>Chordata</taxon>
        <taxon>Craniata</taxon>
        <taxon>Vertebrata</taxon>
        <taxon>Euteleostomi</taxon>
        <taxon>Actinopterygii</taxon>
        <taxon>Neopterygii</taxon>
        <taxon>Teleostei</taxon>
        <taxon>Ostariophysi</taxon>
        <taxon>Siluriformes</taxon>
        <taxon>Bagridae</taxon>
        <taxon>Hemibagrus</taxon>
    </lineage>
</organism>
<evidence type="ECO:0000313" key="13">
    <source>
        <dbReference type="Proteomes" id="UP000824219"/>
    </source>
</evidence>
<keyword evidence="13" id="KW-1185">Reference proteome</keyword>
<dbReference type="AlphaFoldDB" id="A0A9D3STN5"/>
<keyword evidence="3 10" id="KW-0732">Signal</keyword>
<feature type="signal peptide" evidence="10">
    <location>
        <begin position="1"/>
        <end position="17"/>
    </location>
</feature>
<reference evidence="12 13" key="1">
    <citation type="submission" date="2021-06" db="EMBL/GenBank/DDBJ databases">
        <title>Chromosome-level genome assembly of the red-tail catfish (Hemibagrus wyckioides).</title>
        <authorList>
            <person name="Shao F."/>
        </authorList>
    </citation>
    <scope>NUCLEOTIDE SEQUENCE [LARGE SCALE GENOMIC DNA]</scope>
    <source>
        <strain evidence="12">EC202008001</strain>
        <tissue evidence="12">Blood</tissue>
    </source>
</reference>
<evidence type="ECO:0000256" key="8">
    <source>
        <dbReference type="ARBA" id="ARBA00023319"/>
    </source>
</evidence>
<dbReference type="OrthoDB" id="9908091at2759"/>
<evidence type="ECO:0000256" key="4">
    <source>
        <dbReference type="ARBA" id="ARBA00022989"/>
    </source>
</evidence>
<keyword evidence="2 9" id="KW-0812">Transmembrane</keyword>
<dbReference type="SMART" id="SM00409">
    <property type="entry name" value="IG"/>
    <property type="match status" value="1"/>
</dbReference>
<accession>A0A9D3STN5</accession>
<evidence type="ECO:0000256" key="7">
    <source>
        <dbReference type="ARBA" id="ARBA00023180"/>
    </source>
</evidence>
<dbReference type="InterPro" id="IPR003599">
    <property type="entry name" value="Ig_sub"/>
</dbReference>
<dbReference type="InterPro" id="IPR040216">
    <property type="entry name" value="CTLA4/CD28"/>
</dbReference>
<evidence type="ECO:0000259" key="11">
    <source>
        <dbReference type="SMART" id="SM00409"/>
    </source>
</evidence>
<feature type="transmembrane region" description="Helical" evidence="9">
    <location>
        <begin position="162"/>
        <end position="184"/>
    </location>
</feature>
<dbReference type="GO" id="GO:0009897">
    <property type="term" value="C:external side of plasma membrane"/>
    <property type="evidence" value="ECO:0007669"/>
    <property type="project" value="TreeGrafter"/>
</dbReference>
<sequence>MIAFVITLIVGLPLGHAFIVSQPYYAVGVHGQAFLPCTFNPKIQPEEMRVSVYKGMYGEERICSAYVNSSYPHIETNGRIYCRGNFSRGKVDLTIFGLRGEDTDLYRCRIDLIFPPPYIRKIGNGTLVYVQESPDCPPQQMQARIQEIPENKYDQTLSFPNIVLYAILIITAITLILQVMKMILKQRKSNHLTQTVTQKGDYSNFW</sequence>
<dbReference type="SUPFAM" id="SSF48726">
    <property type="entry name" value="Immunoglobulin"/>
    <property type="match status" value="1"/>
</dbReference>
<dbReference type="GO" id="GO:0050852">
    <property type="term" value="P:T cell receptor signaling pathway"/>
    <property type="evidence" value="ECO:0007669"/>
    <property type="project" value="TreeGrafter"/>
</dbReference>
<comment type="subcellular location">
    <subcellularLocation>
        <location evidence="1">Membrane</location>
        <topology evidence="1">Single-pass type I membrane protein</topology>
    </subcellularLocation>
</comment>
<keyword evidence="7" id="KW-0325">Glycoprotein</keyword>
<evidence type="ECO:0000256" key="6">
    <source>
        <dbReference type="ARBA" id="ARBA00023157"/>
    </source>
</evidence>
<dbReference type="PANTHER" id="PTHR11494">
    <property type="entry name" value="CYTOTOXIC T-LYMPHOCYTE PROTEIN"/>
    <property type="match status" value="1"/>
</dbReference>
<evidence type="ECO:0000256" key="5">
    <source>
        <dbReference type="ARBA" id="ARBA00023136"/>
    </source>
</evidence>
<proteinExistence type="predicted"/>